<name>A0A229SP97_9PSEU</name>
<feature type="transmembrane region" description="Helical" evidence="5">
    <location>
        <begin position="18"/>
        <end position="37"/>
    </location>
</feature>
<accession>A0A229SP97</accession>
<dbReference type="InterPro" id="IPR051533">
    <property type="entry name" value="WaaL-like"/>
</dbReference>
<keyword evidence="3 5" id="KW-1133">Transmembrane helix</keyword>
<evidence type="ECO:0000256" key="3">
    <source>
        <dbReference type="ARBA" id="ARBA00022989"/>
    </source>
</evidence>
<evidence type="ECO:0000256" key="2">
    <source>
        <dbReference type="ARBA" id="ARBA00022692"/>
    </source>
</evidence>
<evidence type="ECO:0000256" key="4">
    <source>
        <dbReference type="ARBA" id="ARBA00023136"/>
    </source>
</evidence>
<dbReference type="Proteomes" id="UP000215199">
    <property type="component" value="Unassembled WGS sequence"/>
</dbReference>
<organism evidence="7 8">
    <name type="scientific">Amycolatopsis vastitatis</name>
    <dbReference type="NCBI Taxonomy" id="1905142"/>
    <lineage>
        <taxon>Bacteria</taxon>
        <taxon>Bacillati</taxon>
        <taxon>Actinomycetota</taxon>
        <taxon>Actinomycetes</taxon>
        <taxon>Pseudonocardiales</taxon>
        <taxon>Pseudonocardiaceae</taxon>
        <taxon>Amycolatopsis</taxon>
    </lineage>
</organism>
<comment type="caution">
    <text evidence="7">The sequence shown here is derived from an EMBL/GenBank/DDBJ whole genome shotgun (WGS) entry which is preliminary data.</text>
</comment>
<evidence type="ECO:0000256" key="1">
    <source>
        <dbReference type="ARBA" id="ARBA00004141"/>
    </source>
</evidence>
<feature type="transmembrane region" description="Helical" evidence="5">
    <location>
        <begin position="232"/>
        <end position="252"/>
    </location>
</feature>
<dbReference type="InterPro" id="IPR007016">
    <property type="entry name" value="O-antigen_ligase-rel_domated"/>
</dbReference>
<keyword evidence="4 5" id="KW-0472">Membrane</keyword>
<gene>
    <name evidence="7" type="ORF">CF165_40475</name>
</gene>
<keyword evidence="2 5" id="KW-0812">Transmembrane</keyword>
<evidence type="ECO:0000313" key="7">
    <source>
        <dbReference type="EMBL" id="OXM60865.1"/>
    </source>
</evidence>
<dbReference type="AlphaFoldDB" id="A0A229SP97"/>
<dbReference type="OrthoDB" id="3712354at2"/>
<proteinExistence type="predicted"/>
<feature type="transmembrane region" description="Helical" evidence="5">
    <location>
        <begin position="71"/>
        <end position="93"/>
    </location>
</feature>
<sequence length="418" mass="43582">MTTFAVVRPALRETREAALLRVLACATVAFAPVEGYLTAVQSQLGKVAPAVLTLTWLAVRIRQRRLPHPTPLHAVLALLAVVLAATAAVHSAGEFTAEYTVRWLPFLVVTAALADVASREVPIRRLLLAATAGATAAGAGALFSLVVGGEARASGPQPDPNDLAYFLVAAVPLLAALNRRGLSSRNRRGLVFTVAGVVLVAGATATFSRGGALGLTAAVGWLLLRRVMPWRVLGSAAAAAAGLGLAALLFAGPQLDRALQEKSFIAASNVDTRELRWQAAARMLTAHPVLGVGPGGFREHYAAESHDAEVDEQTPVAHNMYLEVAAELGLPGFALFAGVLATAAVASERTVRRAGPGPRRTEAIAIQASLLAVVVTSTFLSEQYYLPLWSLAALAVAAETRIRREGEGSADAGAARDQ</sequence>
<protein>
    <submittedName>
        <fullName evidence="7">Polymerase</fullName>
    </submittedName>
</protein>
<feature type="domain" description="O-antigen ligase-related" evidence="6">
    <location>
        <begin position="196"/>
        <end position="337"/>
    </location>
</feature>
<feature type="transmembrane region" description="Helical" evidence="5">
    <location>
        <begin position="190"/>
        <end position="212"/>
    </location>
</feature>
<reference evidence="8" key="1">
    <citation type="submission" date="2017-07" db="EMBL/GenBank/DDBJ databases">
        <title>Comparative genome mining reveals phylogenetic distribution patterns of secondary metabolites in Amycolatopsis.</title>
        <authorList>
            <person name="Adamek M."/>
            <person name="Alanjary M."/>
            <person name="Sales-Ortells H."/>
            <person name="Goodfellow M."/>
            <person name="Bull A.T."/>
            <person name="Kalinowski J."/>
            <person name="Ziemert N."/>
        </authorList>
    </citation>
    <scope>NUCLEOTIDE SEQUENCE [LARGE SCALE GENOMIC DNA]</scope>
    <source>
        <strain evidence="8">H5</strain>
    </source>
</reference>
<comment type="subcellular location">
    <subcellularLocation>
        <location evidence="1">Membrane</location>
        <topology evidence="1">Multi-pass membrane protein</topology>
    </subcellularLocation>
</comment>
<dbReference type="GO" id="GO:0016020">
    <property type="term" value="C:membrane"/>
    <property type="evidence" value="ECO:0007669"/>
    <property type="project" value="UniProtKB-SubCell"/>
</dbReference>
<evidence type="ECO:0000259" key="6">
    <source>
        <dbReference type="Pfam" id="PF04932"/>
    </source>
</evidence>
<dbReference type="Pfam" id="PF04932">
    <property type="entry name" value="Wzy_C"/>
    <property type="match status" value="1"/>
</dbReference>
<evidence type="ECO:0000256" key="5">
    <source>
        <dbReference type="SAM" id="Phobius"/>
    </source>
</evidence>
<feature type="transmembrane region" description="Helical" evidence="5">
    <location>
        <begin position="126"/>
        <end position="148"/>
    </location>
</feature>
<dbReference type="PANTHER" id="PTHR37422:SF13">
    <property type="entry name" value="LIPOPOLYSACCHARIDE BIOSYNTHESIS PROTEIN PA4999-RELATED"/>
    <property type="match status" value="1"/>
</dbReference>
<feature type="transmembrane region" description="Helical" evidence="5">
    <location>
        <begin position="163"/>
        <end position="178"/>
    </location>
</feature>
<dbReference type="PANTHER" id="PTHR37422">
    <property type="entry name" value="TEICHURONIC ACID BIOSYNTHESIS PROTEIN TUAE"/>
    <property type="match status" value="1"/>
</dbReference>
<dbReference type="EMBL" id="NMUL01000053">
    <property type="protein sequence ID" value="OXM60865.1"/>
    <property type="molecule type" value="Genomic_DNA"/>
</dbReference>
<dbReference type="RefSeq" id="WP_093952877.1">
    <property type="nucleotide sequence ID" value="NZ_NMUL01000053.1"/>
</dbReference>
<evidence type="ECO:0000313" key="8">
    <source>
        <dbReference type="Proteomes" id="UP000215199"/>
    </source>
</evidence>
<keyword evidence="8" id="KW-1185">Reference proteome</keyword>